<evidence type="ECO:0000256" key="10">
    <source>
        <dbReference type="SAM" id="MobiDB-lite"/>
    </source>
</evidence>
<evidence type="ECO:0000313" key="13">
    <source>
        <dbReference type="EMBL" id="CAG7817554.1"/>
    </source>
</evidence>
<dbReference type="InterPro" id="IPR017452">
    <property type="entry name" value="GPCR_Rhodpsn_7TM"/>
</dbReference>
<feature type="transmembrane region" description="Helical" evidence="11">
    <location>
        <begin position="118"/>
        <end position="138"/>
    </location>
</feature>
<reference evidence="13" key="1">
    <citation type="submission" date="2021-06" db="EMBL/GenBank/DDBJ databases">
        <authorList>
            <person name="Hodson N. C."/>
            <person name="Mongue J. A."/>
            <person name="Jaron S. K."/>
        </authorList>
    </citation>
    <scope>NUCLEOTIDE SEQUENCE</scope>
</reference>
<feature type="transmembrane region" description="Helical" evidence="11">
    <location>
        <begin position="66"/>
        <end position="89"/>
    </location>
</feature>
<evidence type="ECO:0000256" key="2">
    <source>
        <dbReference type="ARBA" id="ARBA00010663"/>
    </source>
</evidence>
<feature type="domain" description="G-protein coupled receptors family 1 profile" evidence="12">
    <location>
        <begin position="1"/>
        <end position="177"/>
    </location>
</feature>
<evidence type="ECO:0000256" key="4">
    <source>
        <dbReference type="ARBA" id="ARBA00022692"/>
    </source>
</evidence>
<dbReference type="PROSITE" id="PS50262">
    <property type="entry name" value="G_PROTEIN_RECEP_F1_2"/>
    <property type="match status" value="1"/>
</dbReference>
<evidence type="ECO:0000313" key="14">
    <source>
        <dbReference type="Proteomes" id="UP000708208"/>
    </source>
</evidence>
<evidence type="ECO:0000256" key="1">
    <source>
        <dbReference type="ARBA" id="ARBA00004651"/>
    </source>
</evidence>
<sequence>MAIVRPLQPRMTKKAAWRAIAAIWVCSAVLALPNLLYSTTETFENGSTQCFLHWPDGKPDVSNLDFGYNICLIIFAYFIPMIAMAVCYGSMSKELWGHRQIGEVTERQINSMISKRKVVRMFIVIVFLFAICWAPYHLYFIYASYDINITYKKWVRSLYLSFYFLAMSTSMVNPIIYYLMNTRFRNYIQEIVSNFFFCRRRRSSRRRDFIGETPPLFRRYSQSYSRSRSGTGDENVQNSPHPKAHCNLVLQSHLHYYHQPTVNHAQQTMGTRHQMKRLKSPHGTGLHRKTLKTGSTYC</sequence>
<dbReference type="InterPro" id="IPR000276">
    <property type="entry name" value="GPCR_Rhodpsn"/>
</dbReference>
<dbReference type="InterPro" id="IPR001681">
    <property type="entry name" value="Neurokn_rcpt"/>
</dbReference>
<evidence type="ECO:0000256" key="7">
    <source>
        <dbReference type="ARBA" id="ARBA00023136"/>
    </source>
</evidence>
<keyword evidence="5 11" id="KW-1133">Transmembrane helix</keyword>
<dbReference type="GO" id="GO:0005886">
    <property type="term" value="C:plasma membrane"/>
    <property type="evidence" value="ECO:0007669"/>
    <property type="project" value="UniProtKB-SubCell"/>
</dbReference>
<dbReference type="AlphaFoldDB" id="A0A8J2KRE1"/>
<dbReference type="Pfam" id="PF00001">
    <property type="entry name" value="7tm_1"/>
    <property type="match status" value="1"/>
</dbReference>
<comment type="subcellular location">
    <subcellularLocation>
        <location evidence="1">Cell membrane</location>
        <topology evidence="1">Multi-pass membrane protein</topology>
    </subcellularLocation>
</comment>
<evidence type="ECO:0000256" key="11">
    <source>
        <dbReference type="SAM" id="Phobius"/>
    </source>
</evidence>
<evidence type="ECO:0000259" key="12">
    <source>
        <dbReference type="PROSITE" id="PS50262"/>
    </source>
</evidence>
<gene>
    <name evidence="13" type="ORF">AFUS01_LOCUS28113</name>
</gene>
<evidence type="ECO:0000256" key="3">
    <source>
        <dbReference type="ARBA" id="ARBA00022475"/>
    </source>
</evidence>
<feature type="compositionally biased region" description="Basic residues" evidence="10">
    <location>
        <begin position="276"/>
        <end position="291"/>
    </location>
</feature>
<dbReference type="EMBL" id="CAJVCH010397025">
    <property type="protein sequence ID" value="CAG7817554.1"/>
    <property type="molecule type" value="Genomic_DNA"/>
</dbReference>
<dbReference type="GO" id="GO:0004995">
    <property type="term" value="F:tachykinin receptor activity"/>
    <property type="evidence" value="ECO:0007669"/>
    <property type="project" value="InterPro"/>
</dbReference>
<proteinExistence type="inferred from homology"/>
<keyword evidence="8" id="KW-0675">Receptor</keyword>
<feature type="transmembrane region" description="Helical" evidence="11">
    <location>
        <begin position="158"/>
        <end position="179"/>
    </location>
</feature>
<evidence type="ECO:0000256" key="6">
    <source>
        <dbReference type="ARBA" id="ARBA00023040"/>
    </source>
</evidence>
<evidence type="ECO:0000256" key="8">
    <source>
        <dbReference type="ARBA" id="ARBA00023170"/>
    </source>
</evidence>
<feature type="region of interest" description="Disordered" evidence="10">
    <location>
        <begin position="221"/>
        <end position="242"/>
    </location>
</feature>
<keyword evidence="7 11" id="KW-0472">Membrane</keyword>
<keyword evidence="4 11" id="KW-0812">Transmembrane</keyword>
<feature type="compositionally biased region" description="Polar residues" evidence="10">
    <location>
        <begin position="230"/>
        <end position="240"/>
    </location>
</feature>
<feature type="region of interest" description="Disordered" evidence="10">
    <location>
        <begin position="276"/>
        <end position="298"/>
    </location>
</feature>
<keyword evidence="6" id="KW-0297">G-protein coupled receptor</keyword>
<dbReference type="PANTHER" id="PTHR46925">
    <property type="entry name" value="G-PROTEIN COUPLED RECEPTOR TKR-1-RELATED"/>
    <property type="match status" value="1"/>
</dbReference>
<organism evidence="13 14">
    <name type="scientific">Allacma fusca</name>
    <dbReference type="NCBI Taxonomy" id="39272"/>
    <lineage>
        <taxon>Eukaryota</taxon>
        <taxon>Metazoa</taxon>
        <taxon>Ecdysozoa</taxon>
        <taxon>Arthropoda</taxon>
        <taxon>Hexapoda</taxon>
        <taxon>Collembola</taxon>
        <taxon>Symphypleona</taxon>
        <taxon>Sminthuridae</taxon>
        <taxon>Allacma</taxon>
    </lineage>
</organism>
<protein>
    <recommendedName>
        <fullName evidence="12">G-protein coupled receptors family 1 profile domain-containing protein</fullName>
    </recommendedName>
</protein>
<dbReference type="PANTHER" id="PTHR46925:SF2">
    <property type="entry name" value="G-PROTEIN COUPLED RECEPTOR TKR-1-RELATED"/>
    <property type="match status" value="1"/>
</dbReference>
<keyword evidence="9" id="KW-0807">Transducer</keyword>
<keyword evidence="14" id="KW-1185">Reference proteome</keyword>
<dbReference type="SUPFAM" id="SSF81321">
    <property type="entry name" value="Family A G protein-coupled receptor-like"/>
    <property type="match status" value="1"/>
</dbReference>
<accession>A0A8J2KRE1</accession>
<evidence type="ECO:0000256" key="5">
    <source>
        <dbReference type="ARBA" id="ARBA00022989"/>
    </source>
</evidence>
<evidence type="ECO:0000256" key="9">
    <source>
        <dbReference type="ARBA" id="ARBA00023224"/>
    </source>
</evidence>
<comment type="caution">
    <text evidence="13">The sequence shown here is derived from an EMBL/GenBank/DDBJ whole genome shotgun (WGS) entry which is preliminary data.</text>
</comment>
<feature type="transmembrane region" description="Helical" evidence="11">
    <location>
        <begin position="15"/>
        <end position="37"/>
    </location>
</feature>
<dbReference type="OrthoDB" id="5981855at2759"/>
<keyword evidence="3" id="KW-1003">Cell membrane</keyword>
<name>A0A8J2KRE1_9HEXA</name>
<comment type="similarity">
    <text evidence="2">Belongs to the G-protein coupled receptor 1 family.</text>
</comment>
<dbReference type="Proteomes" id="UP000708208">
    <property type="component" value="Unassembled WGS sequence"/>
</dbReference>